<comment type="caution">
    <text evidence="1">The sequence shown here is derived from an EMBL/GenBank/DDBJ whole genome shotgun (WGS) entry which is preliminary data.</text>
</comment>
<evidence type="ECO:0000313" key="1">
    <source>
        <dbReference type="EMBL" id="KAJ0170599.1"/>
    </source>
</evidence>
<gene>
    <name evidence="1" type="ORF">K1T71_013970</name>
</gene>
<dbReference type="EMBL" id="CM034413">
    <property type="protein sequence ID" value="KAJ0170599.1"/>
    <property type="molecule type" value="Genomic_DNA"/>
</dbReference>
<sequence>MGNPHIHKPRTNVAALILPAVHLTEAITTYLFVFMLFSCNGRRAHFEASLLICYTTHSVIKDMSQITGLFIKEGLVL</sequence>
<dbReference type="Proteomes" id="UP000824533">
    <property type="component" value="Linkage Group LG27"/>
</dbReference>
<organism evidence="1 2">
    <name type="scientific">Dendrolimus kikuchii</name>
    <dbReference type="NCBI Taxonomy" id="765133"/>
    <lineage>
        <taxon>Eukaryota</taxon>
        <taxon>Metazoa</taxon>
        <taxon>Ecdysozoa</taxon>
        <taxon>Arthropoda</taxon>
        <taxon>Hexapoda</taxon>
        <taxon>Insecta</taxon>
        <taxon>Pterygota</taxon>
        <taxon>Neoptera</taxon>
        <taxon>Endopterygota</taxon>
        <taxon>Lepidoptera</taxon>
        <taxon>Glossata</taxon>
        <taxon>Ditrysia</taxon>
        <taxon>Bombycoidea</taxon>
        <taxon>Lasiocampidae</taxon>
        <taxon>Dendrolimus</taxon>
    </lineage>
</organism>
<protein>
    <submittedName>
        <fullName evidence="1">Uncharacterized protein</fullName>
    </submittedName>
</protein>
<name>A0ACC1CGA8_9NEOP</name>
<reference evidence="1 2" key="1">
    <citation type="journal article" date="2021" name="Front. Genet.">
        <title>Chromosome-Level Genome Assembly Reveals Significant Gene Expansion in the Toll and IMD Signaling Pathways of Dendrolimus kikuchii.</title>
        <authorList>
            <person name="Zhou J."/>
            <person name="Wu P."/>
            <person name="Xiong Z."/>
            <person name="Liu N."/>
            <person name="Zhao N."/>
            <person name="Ji M."/>
            <person name="Qiu Y."/>
            <person name="Yang B."/>
        </authorList>
    </citation>
    <scope>NUCLEOTIDE SEQUENCE [LARGE SCALE GENOMIC DNA]</scope>
    <source>
        <strain evidence="1">Ann1</strain>
    </source>
</reference>
<evidence type="ECO:0000313" key="2">
    <source>
        <dbReference type="Proteomes" id="UP000824533"/>
    </source>
</evidence>
<accession>A0ACC1CGA8</accession>
<proteinExistence type="predicted"/>
<keyword evidence="2" id="KW-1185">Reference proteome</keyword>